<dbReference type="KEGG" id="msl:Msil_1532"/>
<dbReference type="EMBL" id="CP001280">
    <property type="protein sequence ID" value="ACK50482.1"/>
    <property type="molecule type" value="Genomic_DNA"/>
</dbReference>
<evidence type="ECO:0000313" key="1">
    <source>
        <dbReference type="EMBL" id="ACK50482.1"/>
    </source>
</evidence>
<organism evidence="1 2">
    <name type="scientific">Methylocella silvestris (strain DSM 15510 / CIP 108128 / LMG 27833 / NCIMB 13906 / BL2)</name>
    <dbReference type="NCBI Taxonomy" id="395965"/>
    <lineage>
        <taxon>Bacteria</taxon>
        <taxon>Pseudomonadati</taxon>
        <taxon>Pseudomonadota</taxon>
        <taxon>Alphaproteobacteria</taxon>
        <taxon>Hyphomicrobiales</taxon>
        <taxon>Beijerinckiaceae</taxon>
        <taxon>Methylocella</taxon>
    </lineage>
</organism>
<keyword evidence="2" id="KW-1185">Reference proteome</keyword>
<protein>
    <submittedName>
        <fullName evidence="1">Uncharacterized protein</fullName>
    </submittedName>
</protein>
<dbReference type="PROSITE" id="PS51318">
    <property type="entry name" value="TAT"/>
    <property type="match status" value="1"/>
</dbReference>
<dbReference type="InterPro" id="IPR006311">
    <property type="entry name" value="TAT_signal"/>
</dbReference>
<name>B8EI00_METSB</name>
<dbReference type="Proteomes" id="UP000002257">
    <property type="component" value="Chromosome"/>
</dbReference>
<sequence>MPNDLVPAAAKGLPNRRLFLAAGSAGAVLSAIGAAAAQASTASPELARLIEEHRVALQKVDEAFRRDDDALADYETWLAANRKDAEALTFDGIQLGGATADECKAHLHGCLDHRAQRWRREMKAIDTPTFSRLFEAGFAAAAAQKFAAIDEAFRAREAYREACGLAAAEIASDATFMAARRLLRAICAWPCASLADTRLKVEYFADSEIDLDEHEDFLTFLRSLFPAEARS</sequence>
<accession>B8EI00</accession>
<proteinExistence type="predicted"/>
<dbReference type="STRING" id="395965.Msil_1532"/>
<dbReference type="HOGENOM" id="CLU_1198654_0_0_5"/>
<gene>
    <name evidence="1" type="ordered locus">Msil_1532</name>
</gene>
<reference evidence="1 2" key="1">
    <citation type="journal article" date="2010" name="J. Bacteriol.">
        <title>Complete genome sequence of the aerobic facultative methanotroph Methylocella silvestris BL2.</title>
        <authorList>
            <person name="Chen Y."/>
            <person name="Crombie A."/>
            <person name="Rahman M.T."/>
            <person name="Dedysh S.N."/>
            <person name="Liesack W."/>
            <person name="Stott M.B."/>
            <person name="Alam M."/>
            <person name="Theisen A.R."/>
            <person name="Murrell J.C."/>
            <person name="Dunfield P.F."/>
        </authorList>
    </citation>
    <scope>NUCLEOTIDE SEQUENCE [LARGE SCALE GENOMIC DNA]</scope>
    <source>
        <strain evidence="2">DSM 15510 / CIP 108128 / LMG 27833 / NCIMB 13906 / BL2</strain>
    </source>
</reference>
<dbReference type="RefSeq" id="WP_012590552.1">
    <property type="nucleotide sequence ID" value="NC_011666.1"/>
</dbReference>
<dbReference type="AlphaFoldDB" id="B8EI00"/>
<evidence type="ECO:0000313" key="2">
    <source>
        <dbReference type="Proteomes" id="UP000002257"/>
    </source>
</evidence>